<organism evidence="1 2">
    <name type="scientific">Gossypium barbadense</name>
    <name type="common">Sea Island cotton</name>
    <name type="synonym">Hibiscus barbadensis</name>
    <dbReference type="NCBI Taxonomy" id="3634"/>
    <lineage>
        <taxon>Eukaryota</taxon>
        <taxon>Viridiplantae</taxon>
        <taxon>Streptophyta</taxon>
        <taxon>Embryophyta</taxon>
        <taxon>Tracheophyta</taxon>
        <taxon>Spermatophyta</taxon>
        <taxon>Magnoliopsida</taxon>
        <taxon>eudicotyledons</taxon>
        <taxon>Gunneridae</taxon>
        <taxon>Pentapetalae</taxon>
        <taxon>rosids</taxon>
        <taxon>malvids</taxon>
        <taxon>Malvales</taxon>
        <taxon>Malvaceae</taxon>
        <taxon>Malvoideae</taxon>
        <taxon>Gossypium</taxon>
    </lineage>
</organism>
<dbReference type="Proteomes" id="UP000239757">
    <property type="component" value="Unassembled WGS sequence"/>
</dbReference>
<evidence type="ECO:0000313" key="2">
    <source>
        <dbReference type="Proteomes" id="UP000239757"/>
    </source>
</evidence>
<accession>A0A2P5XRW5</accession>
<protein>
    <submittedName>
        <fullName evidence="1">Uncharacterized protein</fullName>
    </submittedName>
</protein>
<reference evidence="1 2" key="1">
    <citation type="submission" date="2015-01" db="EMBL/GenBank/DDBJ databases">
        <title>Genome of allotetraploid Gossypium barbadense reveals genomic plasticity and fiber elongation in cotton evolution.</title>
        <authorList>
            <person name="Chen X."/>
            <person name="Liu X."/>
            <person name="Zhao B."/>
            <person name="Zheng H."/>
            <person name="Hu Y."/>
            <person name="Lu G."/>
            <person name="Yang C."/>
            <person name="Chen J."/>
            <person name="Shan C."/>
            <person name="Zhang L."/>
            <person name="Zhou Y."/>
            <person name="Wang L."/>
            <person name="Guo W."/>
            <person name="Bai Y."/>
            <person name="Ruan J."/>
            <person name="Shangguan X."/>
            <person name="Mao Y."/>
            <person name="Jiang J."/>
            <person name="Zhu Y."/>
            <person name="Lei J."/>
            <person name="Kang H."/>
            <person name="Chen S."/>
            <person name="He X."/>
            <person name="Wang R."/>
            <person name="Wang Y."/>
            <person name="Chen J."/>
            <person name="Wang L."/>
            <person name="Yu S."/>
            <person name="Wang B."/>
            <person name="Wei J."/>
            <person name="Song S."/>
            <person name="Lu X."/>
            <person name="Gao Z."/>
            <person name="Gu W."/>
            <person name="Deng X."/>
            <person name="Ma D."/>
            <person name="Wang S."/>
            <person name="Liang W."/>
            <person name="Fang L."/>
            <person name="Cai C."/>
            <person name="Zhu X."/>
            <person name="Zhou B."/>
            <person name="Zhang Y."/>
            <person name="Chen Z."/>
            <person name="Xu S."/>
            <person name="Zhu R."/>
            <person name="Wang S."/>
            <person name="Zhang T."/>
            <person name="Zhao G."/>
        </authorList>
    </citation>
    <scope>NUCLEOTIDE SEQUENCE [LARGE SCALE GENOMIC DNA]</scope>
    <source>
        <strain evidence="2">cv. Xinhai21</strain>
        <tissue evidence="1">Leaf</tissue>
    </source>
</reference>
<proteinExistence type="predicted"/>
<name>A0A2P5XRW5_GOSBA</name>
<sequence length="159" mass="17132">MKGRCGVFFSGVLKLQESFQFGGLIASCVDTISDEFCSIEDLSPPWDPDTGPPGLGGRCGPGADPIDNNCPLKRPPMNRHLENLAERASCRPCPRGPSRSPPCRHYGVKPRAPAGDCIAAFPSPLNRERLSAAGRAPLVDWFLPSLWHTGSGSMLLLFD</sequence>
<dbReference type="AlphaFoldDB" id="A0A2P5XRW5"/>
<evidence type="ECO:0000313" key="1">
    <source>
        <dbReference type="EMBL" id="PPS06092.1"/>
    </source>
</evidence>
<dbReference type="EMBL" id="KZ664344">
    <property type="protein sequence ID" value="PPS06092.1"/>
    <property type="molecule type" value="Genomic_DNA"/>
</dbReference>
<dbReference type="PROSITE" id="PS51257">
    <property type="entry name" value="PROKAR_LIPOPROTEIN"/>
    <property type="match status" value="1"/>
</dbReference>
<gene>
    <name evidence="1" type="ORF">GOBAR_AA14557</name>
</gene>